<reference evidence="1" key="1">
    <citation type="submission" date="2017-02" db="UniProtKB">
        <authorList>
            <consortium name="WormBaseParasite"/>
        </authorList>
    </citation>
    <scope>IDENTIFICATION</scope>
</reference>
<name>A0A0R3WWS0_HYDTA</name>
<organism evidence="1">
    <name type="scientific">Hydatigena taeniaeformis</name>
    <name type="common">Feline tapeworm</name>
    <name type="synonym">Taenia taeniaeformis</name>
    <dbReference type="NCBI Taxonomy" id="6205"/>
    <lineage>
        <taxon>Eukaryota</taxon>
        <taxon>Metazoa</taxon>
        <taxon>Spiralia</taxon>
        <taxon>Lophotrochozoa</taxon>
        <taxon>Platyhelminthes</taxon>
        <taxon>Cestoda</taxon>
        <taxon>Eucestoda</taxon>
        <taxon>Cyclophyllidea</taxon>
        <taxon>Taeniidae</taxon>
        <taxon>Hydatigera</taxon>
    </lineage>
</organism>
<accession>A0A0R3WWS0</accession>
<sequence length="134" mass="15453">LSPVLLPLLRVTPHQRLTRHQHNSHRLSPVLLPLLRLKPHQRLTRHQHNSHRLSPVLLPLLRVTPVLLFPEARLLLLRLQNQTLQHRVQNLPPQLPVLLVLLVRPLLLLPSLRPVVFQAEQSLELSLVLSYSSS</sequence>
<protein>
    <submittedName>
        <fullName evidence="1">Secreted protein</fullName>
    </submittedName>
</protein>
<dbReference type="AlphaFoldDB" id="A0A0R3WWS0"/>
<dbReference type="WBParaSite" id="TTAC_0000521001-mRNA-1">
    <property type="protein sequence ID" value="TTAC_0000521001-mRNA-1"/>
    <property type="gene ID" value="TTAC_0000521001"/>
</dbReference>
<evidence type="ECO:0000313" key="1">
    <source>
        <dbReference type="WBParaSite" id="TTAC_0000521001-mRNA-1"/>
    </source>
</evidence>
<proteinExistence type="predicted"/>